<feature type="domain" description="Creatinase N-terminal" evidence="6">
    <location>
        <begin position="16"/>
        <end position="139"/>
    </location>
</feature>
<evidence type="ECO:0000313" key="8">
    <source>
        <dbReference type="EMBL" id="NFV81250.1"/>
    </source>
</evidence>
<dbReference type="SUPFAM" id="SSF55920">
    <property type="entry name" value="Creatinase/aminopeptidase"/>
    <property type="match status" value="1"/>
</dbReference>
<evidence type="ECO:0000259" key="7">
    <source>
        <dbReference type="Pfam" id="PF16188"/>
    </source>
</evidence>
<evidence type="ECO:0000256" key="4">
    <source>
        <dbReference type="ARBA" id="ARBA00023211"/>
    </source>
</evidence>
<proteinExistence type="inferred from homology"/>
<dbReference type="Pfam" id="PF01321">
    <property type="entry name" value="Creatinase_N"/>
    <property type="match status" value="1"/>
</dbReference>
<dbReference type="Gene3D" id="3.90.230.10">
    <property type="entry name" value="Creatinase/methionine aminopeptidase superfamily"/>
    <property type="match status" value="1"/>
</dbReference>
<sequence>MDDDDEIPSGPVPGARLDALRAMLAARGLSGFVVPRADEHQGEYVAPNARRLAWLTGFTGSAGMAVVLATQAAVFVDGRYTLQVRAEVDTERFEPVHLVDCPPSRWLADRLRAGDRLGYDPWLHTADQVEALHNAAERAGAVLVACLDNPLDAVWNERPPPPVAPLAVHAMTFAGRSSQEKRGDMAEILRADRLDAVVLTDPSSIAWLLNIRGGDVPYTPLPLCFALLYADGRAALFVDDAKLSDAVRDHLGPEVDIRQPSELPAALDLLAGKRVRVDPNAAASAFFDRLSAAGAQVDRGADPCVLPKACKNPVELAGARVAHLRDGVAVVRFLAWLEGRAGVDELAAAARLETLRAEGEHFRGLSFPTIAGSGPHGAIVHYRATPASNRTLLPGELFLLDSGAQYLDGTTDITRTVFVRGGGREPGPEERERFTLVLKGHVAISRALFPTGTTGSQLDVLARQPLWRHGLDYDHGTGHGVGSFLSVHEGPQRISKLGVGAAALKSGMVLSNEPGYYKSGAYGIRTENLLAVVAADGPPGGERELLAFETLTLVPYDRALVVPDLLDAEERAWVDAYHARVEATLAPLLDDATRTWLAGACAPLY</sequence>
<gene>
    <name evidence="8" type="ORF">G4223_14120</name>
</gene>
<keyword evidence="3" id="KW-0378">Hydrolase</keyword>
<reference evidence="8 9" key="1">
    <citation type="submission" date="2020-02" db="EMBL/GenBank/DDBJ databases">
        <authorList>
            <person name="Dziuba M."/>
            <person name="Kuznetsov B."/>
            <person name="Mardanov A."/>
            <person name="Ravin N."/>
            <person name="Grouzdev D."/>
        </authorList>
    </citation>
    <scope>NUCLEOTIDE SEQUENCE [LARGE SCALE GENOMIC DNA]</scope>
    <source>
        <strain evidence="8 9">SpK</strain>
    </source>
</reference>
<keyword evidence="2" id="KW-0479">Metal-binding</keyword>
<evidence type="ECO:0000256" key="2">
    <source>
        <dbReference type="ARBA" id="ARBA00022723"/>
    </source>
</evidence>
<dbReference type="SUPFAM" id="SSF53092">
    <property type="entry name" value="Creatinase/prolidase N-terminal domain"/>
    <property type="match status" value="2"/>
</dbReference>
<evidence type="ECO:0000313" key="9">
    <source>
        <dbReference type="Proteomes" id="UP000480684"/>
    </source>
</evidence>
<dbReference type="InterPro" id="IPR032416">
    <property type="entry name" value="Peptidase_M24_C"/>
</dbReference>
<dbReference type="GO" id="GO:0005737">
    <property type="term" value="C:cytoplasm"/>
    <property type="evidence" value="ECO:0007669"/>
    <property type="project" value="UniProtKB-ARBA"/>
</dbReference>
<dbReference type="InterPro" id="IPR036005">
    <property type="entry name" value="Creatinase/aminopeptidase-like"/>
</dbReference>
<dbReference type="RefSeq" id="WP_163681018.1">
    <property type="nucleotide sequence ID" value="NZ_JAAIYP010000039.1"/>
</dbReference>
<evidence type="ECO:0000256" key="3">
    <source>
        <dbReference type="ARBA" id="ARBA00022801"/>
    </source>
</evidence>
<keyword evidence="9" id="KW-1185">Reference proteome</keyword>
<dbReference type="InterPro" id="IPR000994">
    <property type="entry name" value="Pept_M24"/>
</dbReference>
<dbReference type="AlphaFoldDB" id="A0A7C9UXR6"/>
<dbReference type="PANTHER" id="PTHR43763">
    <property type="entry name" value="XAA-PRO AMINOPEPTIDASE 1"/>
    <property type="match status" value="1"/>
</dbReference>
<dbReference type="Gene3D" id="3.40.350.10">
    <property type="entry name" value="Creatinase/prolidase N-terminal domain"/>
    <property type="match status" value="2"/>
</dbReference>
<comment type="similarity">
    <text evidence="1">Belongs to the peptidase M24B family.</text>
</comment>
<dbReference type="Proteomes" id="UP000480684">
    <property type="component" value="Unassembled WGS sequence"/>
</dbReference>
<name>A0A7C9UXR6_9PROT</name>
<dbReference type="Pfam" id="PF00557">
    <property type="entry name" value="Peptidase_M24"/>
    <property type="match status" value="1"/>
</dbReference>
<evidence type="ECO:0000259" key="6">
    <source>
        <dbReference type="Pfam" id="PF01321"/>
    </source>
</evidence>
<dbReference type="InterPro" id="IPR000587">
    <property type="entry name" value="Creatinase_N"/>
</dbReference>
<keyword evidence="4" id="KW-0464">Manganese</keyword>
<comment type="caution">
    <text evidence="8">The sequence shown here is derived from an EMBL/GenBank/DDBJ whole genome shotgun (WGS) entry which is preliminary data.</text>
</comment>
<evidence type="ECO:0000259" key="5">
    <source>
        <dbReference type="Pfam" id="PF00557"/>
    </source>
</evidence>
<dbReference type="InterPro" id="IPR029149">
    <property type="entry name" value="Creatin/AminoP/Spt16_N"/>
</dbReference>
<accession>A0A7C9UXR6</accession>
<dbReference type="CDD" id="cd01085">
    <property type="entry name" value="APP"/>
    <property type="match status" value="1"/>
</dbReference>
<keyword evidence="8" id="KW-0645">Protease</keyword>
<protein>
    <submittedName>
        <fullName evidence="8">Aminopeptidase P family protein</fullName>
    </submittedName>
</protein>
<keyword evidence="8" id="KW-0031">Aminopeptidase</keyword>
<feature type="domain" description="Peptidase M24 C-terminal" evidence="7">
    <location>
        <begin position="545"/>
        <end position="604"/>
    </location>
</feature>
<dbReference type="FunFam" id="3.90.230.10:FF:000007">
    <property type="entry name" value="Xaa-Pro aminopeptidase P"/>
    <property type="match status" value="1"/>
</dbReference>
<dbReference type="Pfam" id="PF16189">
    <property type="entry name" value="Creatinase_N_2"/>
    <property type="match status" value="1"/>
</dbReference>
<dbReference type="PANTHER" id="PTHR43763:SF6">
    <property type="entry name" value="XAA-PRO AMINOPEPTIDASE 1"/>
    <property type="match status" value="1"/>
</dbReference>
<dbReference type="InterPro" id="IPR033740">
    <property type="entry name" value="Pept_M24B"/>
</dbReference>
<dbReference type="Pfam" id="PF16188">
    <property type="entry name" value="Peptidase_M24_C"/>
    <property type="match status" value="1"/>
</dbReference>
<evidence type="ECO:0000256" key="1">
    <source>
        <dbReference type="ARBA" id="ARBA00008766"/>
    </source>
</evidence>
<dbReference type="InterPro" id="IPR050422">
    <property type="entry name" value="X-Pro_aminopeptidase_P"/>
</dbReference>
<dbReference type="GO" id="GO:0046872">
    <property type="term" value="F:metal ion binding"/>
    <property type="evidence" value="ECO:0007669"/>
    <property type="project" value="UniProtKB-KW"/>
</dbReference>
<organism evidence="8 9">
    <name type="scientific">Magnetospirillum aberrantis SpK</name>
    <dbReference type="NCBI Taxonomy" id="908842"/>
    <lineage>
        <taxon>Bacteria</taxon>
        <taxon>Pseudomonadati</taxon>
        <taxon>Pseudomonadota</taxon>
        <taxon>Alphaproteobacteria</taxon>
        <taxon>Rhodospirillales</taxon>
        <taxon>Rhodospirillaceae</taxon>
        <taxon>Magnetospirillum</taxon>
    </lineage>
</organism>
<dbReference type="GO" id="GO:0070006">
    <property type="term" value="F:metalloaminopeptidase activity"/>
    <property type="evidence" value="ECO:0007669"/>
    <property type="project" value="InterPro"/>
</dbReference>
<feature type="domain" description="Peptidase M24" evidence="5">
    <location>
        <begin position="320"/>
        <end position="532"/>
    </location>
</feature>
<dbReference type="EMBL" id="JAAIYP010000039">
    <property type="protein sequence ID" value="NFV81250.1"/>
    <property type="molecule type" value="Genomic_DNA"/>
</dbReference>